<name>A0ABT0ZBH2_9ACTN</name>
<dbReference type="PANTHER" id="PTHR30087:SF1">
    <property type="entry name" value="HYPOTHETICAL CYTOSOLIC PROTEIN"/>
    <property type="match status" value="1"/>
</dbReference>
<dbReference type="Pfam" id="PF04463">
    <property type="entry name" value="2-thiour_desulf"/>
    <property type="match status" value="1"/>
</dbReference>
<dbReference type="Proteomes" id="UP001523219">
    <property type="component" value="Unassembled WGS sequence"/>
</dbReference>
<accession>A0ABT0ZBH2</accession>
<organism evidence="1 2">
    <name type="scientific">Streptomyces macrolidinus</name>
    <dbReference type="NCBI Taxonomy" id="2952607"/>
    <lineage>
        <taxon>Bacteria</taxon>
        <taxon>Bacillati</taxon>
        <taxon>Actinomycetota</taxon>
        <taxon>Actinomycetes</taxon>
        <taxon>Kitasatosporales</taxon>
        <taxon>Streptomycetaceae</taxon>
        <taxon>Streptomyces</taxon>
    </lineage>
</organism>
<reference evidence="1 2" key="1">
    <citation type="submission" date="2022-05" db="EMBL/GenBank/DDBJ databases">
        <title>Streptomyces sp. nov. RY43-2 isolated from soil of a peat swamp forest.</title>
        <authorList>
            <person name="Kanchanasin P."/>
            <person name="Tanasupawat S."/>
            <person name="Phongsopitanun W."/>
        </authorList>
    </citation>
    <scope>NUCLEOTIDE SEQUENCE [LARGE SCALE GENOMIC DNA]</scope>
    <source>
        <strain evidence="1 2">RY43-2</strain>
    </source>
</reference>
<dbReference type="InterPro" id="IPR007553">
    <property type="entry name" value="2-thiour_desulf"/>
</dbReference>
<dbReference type="PANTHER" id="PTHR30087">
    <property type="entry name" value="INNER MEMBRANE PROTEIN"/>
    <property type="match status" value="1"/>
</dbReference>
<dbReference type="RefSeq" id="WP_252424149.1">
    <property type="nucleotide sequence ID" value="NZ_JAMWMR010000006.1"/>
</dbReference>
<gene>
    <name evidence="1" type="ORF">NGF19_09925</name>
</gene>
<keyword evidence="2" id="KW-1185">Reference proteome</keyword>
<evidence type="ECO:0000313" key="1">
    <source>
        <dbReference type="EMBL" id="MCN9241103.1"/>
    </source>
</evidence>
<comment type="caution">
    <text evidence="1">The sequence shown here is derived from an EMBL/GenBank/DDBJ whole genome shotgun (WGS) entry which is preliminary data.</text>
</comment>
<dbReference type="EMBL" id="JAMWMR010000006">
    <property type="protein sequence ID" value="MCN9241103.1"/>
    <property type="molecule type" value="Genomic_DNA"/>
</dbReference>
<proteinExistence type="predicted"/>
<evidence type="ECO:0000313" key="2">
    <source>
        <dbReference type="Proteomes" id="UP001523219"/>
    </source>
</evidence>
<protein>
    <submittedName>
        <fullName evidence="1">DUF523 domain-containing protein</fullName>
    </submittedName>
</protein>
<sequence>MEPVVVSACLTGVPCRYNGRVVESERGRALAAEGSAVVFCPEVAGGLSTPREPAEIVGGDGEDVLEGRARVVDITGVDCTEQFLDGARQVLDAARAAGARKAVLMARSPSCGCGQIYDGTFSGTLRPGDGVAAALLRRHGIEVDPA</sequence>